<accession>A0A9J6BTQ1</accession>
<dbReference type="PANTHER" id="PTHR46618:SF1">
    <property type="entry name" value="ARMADILLO REPEAT-CONTAINING PROTEIN 3"/>
    <property type="match status" value="1"/>
</dbReference>
<keyword evidence="3" id="KW-1185">Reference proteome</keyword>
<evidence type="ECO:0000313" key="2">
    <source>
        <dbReference type="EMBL" id="KAG5672949.1"/>
    </source>
</evidence>
<dbReference type="InterPro" id="IPR016024">
    <property type="entry name" value="ARM-type_fold"/>
</dbReference>
<dbReference type="InterPro" id="IPR052441">
    <property type="entry name" value="Armadillo-Ser/Thr_Kinase"/>
</dbReference>
<evidence type="ECO:0000313" key="3">
    <source>
        <dbReference type="Proteomes" id="UP001107558"/>
    </source>
</evidence>
<evidence type="ECO:0008006" key="4">
    <source>
        <dbReference type="Google" id="ProtNLM"/>
    </source>
</evidence>
<evidence type="ECO:0000256" key="1">
    <source>
        <dbReference type="ARBA" id="ARBA00022737"/>
    </source>
</evidence>
<gene>
    <name evidence="2" type="ORF">PVAND_003036</name>
</gene>
<dbReference type="OrthoDB" id="7537227at2759"/>
<dbReference type="PANTHER" id="PTHR46618">
    <property type="entry name" value="ARMADILLO REPEAT-CONTAINING PROTEIN 3"/>
    <property type="match status" value="1"/>
</dbReference>
<proteinExistence type="predicted"/>
<dbReference type="Gene3D" id="1.25.10.10">
    <property type="entry name" value="Leucine-rich Repeat Variant"/>
    <property type="match status" value="2"/>
</dbReference>
<dbReference type="AlphaFoldDB" id="A0A9J6BTQ1"/>
<sequence>MTISKKVEMKPDTKNIYISKQSYIDRNAKSLDFPDFTIRIEKISTILLLLQSPEEDEVVEKALYHIDKFASMGKQQLYALEENRIYEFALKLIKSENMIVKKFTFKLLVQLIHNIEDCRKKLLKDVDLIEESKNIFMKSTDENLVEFSCILLHYVCSDLRHIHAMTEDGEFVAAIFTRINSSSDPDILLQSIRLLNLIMNNSMLITSILNMNEFPLKSLQIELKNDCREIQVAALESIQIISSLCEHPFKDDFTSDSVIEIFHEICMDKDVELQKLALKILKNICKDEQAVIKVSQYLLKYLQLFINGMMIENQEELLQILTSLASFEDNLRIMHENGFISEIFKMVKENASVAACDALIVMSKKVNCLEDILKENVYSILLQLLNDTNVDKILTTFQSLINLQGLNYLLDITSNLVEVFIKILKTSPSAPLKVKVIGILEKLAIYSSLKTKISQYSELSKEIFFCLLYSSYSTKLIVRLFHLIAIYIDQESFRKSFIEFNASEIIEIYLSSQVTQVRASVCTLINLASNYAELPAHLIDNGVLKALQQCDFECSICYDSFESLLNTNISVKFSVLRRLESNEKISSGFYASKSNKLDWQVQRELMKTDLHCPVLPIYTINFDDKNYFGDECRKIPIDKNLTEIKNLLNENEEFKNANYEQKVQILATKVSKFFKADECCMKDHLNELKSELESSIIPLGSLIYANSFEAALMFKALADQFNIEVSFITDDINGKSWNELKENCGIIDLFFDIGEIYDINSQSGRMYLKNIS</sequence>
<dbReference type="SUPFAM" id="SSF48371">
    <property type="entry name" value="ARM repeat"/>
    <property type="match status" value="2"/>
</dbReference>
<comment type="caution">
    <text evidence="2">The sequence shown here is derived from an EMBL/GenBank/DDBJ whole genome shotgun (WGS) entry which is preliminary data.</text>
</comment>
<organism evidence="2 3">
    <name type="scientific">Polypedilum vanderplanki</name>
    <name type="common">Sleeping chironomid midge</name>
    <dbReference type="NCBI Taxonomy" id="319348"/>
    <lineage>
        <taxon>Eukaryota</taxon>
        <taxon>Metazoa</taxon>
        <taxon>Ecdysozoa</taxon>
        <taxon>Arthropoda</taxon>
        <taxon>Hexapoda</taxon>
        <taxon>Insecta</taxon>
        <taxon>Pterygota</taxon>
        <taxon>Neoptera</taxon>
        <taxon>Endopterygota</taxon>
        <taxon>Diptera</taxon>
        <taxon>Nematocera</taxon>
        <taxon>Chironomoidea</taxon>
        <taxon>Chironomidae</taxon>
        <taxon>Chironominae</taxon>
        <taxon>Polypedilum</taxon>
        <taxon>Polypedilum</taxon>
    </lineage>
</organism>
<reference evidence="2" key="1">
    <citation type="submission" date="2021-03" db="EMBL/GenBank/DDBJ databases">
        <title>Chromosome level genome of the anhydrobiotic midge Polypedilum vanderplanki.</title>
        <authorList>
            <person name="Yoshida Y."/>
            <person name="Kikawada T."/>
            <person name="Gusev O."/>
        </authorList>
    </citation>
    <scope>NUCLEOTIDE SEQUENCE</scope>
    <source>
        <strain evidence="2">NIAS01</strain>
        <tissue evidence="2">Whole body or cell culture</tissue>
    </source>
</reference>
<dbReference type="EMBL" id="JADBJN010000003">
    <property type="protein sequence ID" value="KAG5672949.1"/>
    <property type="molecule type" value="Genomic_DNA"/>
</dbReference>
<dbReference type="Proteomes" id="UP001107558">
    <property type="component" value="Chromosome 3"/>
</dbReference>
<dbReference type="InterPro" id="IPR011989">
    <property type="entry name" value="ARM-like"/>
</dbReference>
<protein>
    <recommendedName>
        <fullName evidence="4">Armadillo repeat-containing protein 3</fullName>
    </recommendedName>
</protein>
<name>A0A9J6BTQ1_POLVA</name>
<keyword evidence="1" id="KW-0677">Repeat</keyword>